<keyword evidence="3 7" id="KW-0812">Transmembrane</keyword>
<dbReference type="InterPro" id="IPR003838">
    <property type="entry name" value="ABC3_permease_C"/>
</dbReference>
<feature type="transmembrane region" description="Helical" evidence="7">
    <location>
        <begin position="451"/>
        <end position="471"/>
    </location>
</feature>
<feature type="transmembrane region" description="Helical" evidence="7">
    <location>
        <begin position="819"/>
        <end position="845"/>
    </location>
</feature>
<feature type="domain" description="ABC3 transporter permease C-terminal" evidence="8">
    <location>
        <begin position="767"/>
        <end position="880"/>
    </location>
</feature>
<evidence type="ECO:0000259" key="9">
    <source>
        <dbReference type="Pfam" id="PF12704"/>
    </source>
</evidence>
<organism evidence="10">
    <name type="scientific">Tunturiibacter gelidiferens</name>
    <dbReference type="NCBI Taxonomy" id="3069689"/>
    <lineage>
        <taxon>Bacteria</taxon>
        <taxon>Pseudomonadati</taxon>
        <taxon>Acidobacteriota</taxon>
        <taxon>Terriglobia</taxon>
        <taxon>Terriglobales</taxon>
        <taxon>Acidobacteriaceae</taxon>
        <taxon>Tunturiibacter</taxon>
    </lineage>
</organism>
<comment type="similarity">
    <text evidence="6">Belongs to the ABC-4 integral membrane protein family.</text>
</comment>
<dbReference type="AlphaFoldDB" id="A0AAU7Z1S6"/>
<evidence type="ECO:0000256" key="1">
    <source>
        <dbReference type="ARBA" id="ARBA00004651"/>
    </source>
</evidence>
<sequence>MRPFASLRSFVSTLFHRAEIDREIDEELRSHIQHRADDLERGGLPRAEAERRARIEFGGYQRLKEESREALGGQFGAGLLQDIRFAMRRMAKKPGFAVVAILTLAFAIGANAVVFAVLNAFILRPLNVPQSESLYGLWRLSSNDMAESYPDYLDLRDRNHSFESLVAYNVEQAALDTGNDPSRAWVDEATGNYFDALGLKPYLGRFFHGSDEHGPNSAPYIVLTYDFWHSHFQGDPGVIGRVVRLNKFPYTIIGVGPPEFHGTLMFFNPDFFVPIVNHAQFDENDLNNRGDRWVFMTLGHLKAGVTPAQAIADLNSVGASLEKAYPKDDHKMSFKLARPGLYGDYIGRPVRTFMTALMLLAGLILLAACANLGSLFAARAADRSREIALRLALGSSRKRILRGLFAEAVLISLVGGAVGLAGSVVLLRALSVWQPISRWPLHMSVNPDVKVYAVALFLALASGLLFGAVPVGQVLRTDPYEAVKGGSVETKRGRFGLRMSFRDLLLVVQIAICAVLVTSSIVAVRGLAHSLHNNFGFELQNTMLVETDLNMAGYRGDKVPPMQKRMIDALAAIPGVESVGLADQVPLGDAQPDSNVFADSTTDLRPANAASDALMFKVSPEYFQAAGTALVSGRAFTWQENRDKPRVAVVNRQFARKIFGSEAKTMGAYFKLPDGARLQVVGIAEDGKYGSLTEDPQPVMFLPILQSPSNSAYLVVRSSRDPEQLAQAIRDTLRNMDAGLPVYIQTRYKALDAFLFGPRMATISLGVLGVMGAMLSVVGIFGMASYSVSKRLREFGIRIALGAQKKELLHAALGRTFRLLAFGSAVGLLFGLAAGKVIAFIVSQATPWDPIVLGGVLLTMLFLGLLAGCVPARRALGTDPLILLREE</sequence>
<feature type="transmembrane region" description="Helical" evidence="7">
    <location>
        <begin position="96"/>
        <end position="123"/>
    </location>
</feature>
<reference evidence="10" key="2">
    <citation type="journal article" date="2024" name="Environ. Microbiol.">
        <title>Genome analysis and description of Tunturibacter gen. nov. expands the diversity of Terriglobia in tundra soils.</title>
        <authorList>
            <person name="Messyasz A."/>
            <person name="Mannisto M.K."/>
            <person name="Kerkhof L.J."/>
            <person name="Haggblom M.M."/>
        </authorList>
    </citation>
    <scope>NUCLEOTIDE SEQUENCE</scope>
    <source>
        <strain evidence="10">M8UP39</strain>
    </source>
</reference>
<dbReference type="NCBIfam" id="NF038403">
    <property type="entry name" value="perm_prefix_1"/>
    <property type="match status" value="1"/>
</dbReference>
<dbReference type="Pfam" id="PF02687">
    <property type="entry name" value="FtsX"/>
    <property type="match status" value="2"/>
</dbReference>
<evidence type="ECO:0000256" key="2">
    <source>
        <dbReference type="ARBA" id="ARBA00022475"/>
    </source>
</evidence>
<dbReference type="PANTHER" id="PTHR30572:SF4">
    <property type="entry name" value="ABC TRANSPORTER PERMEASE YTRF"/>
    <property type="match status" value="1"/>
</dbReference>
<keyword evidence="2" id="KW-1003">Cell membrane</keyword>
<dbReference type="PANTHER" id="PTHR30572">
    <property type="entry name" value="MEMBRANE COMPONENT OF TRANSPORTER-RELATED"/>
    <property type="match status" value="1"/>
</dbReference>
<keyword evidence="4 7" id="KW-1133">Transmembrane helix</keyword>
<dbReference type="InterPro" id="IPR017800">
    <property type="entry name" value="ADOP"/>
</dbReference>
<dbReference type="InterPro" id="IPR050250">
    <property type="entry name" value="Macrolide_Exporter_MacB"/>
</dbReference>
<dbReference type="RefSeq" id="WP_353072565.1">
    <property type="nucleotide sequence ID" value="NZ_CP132938.1"/>
</dbReference>
<reference evidence="10" key="1">
    <citation type="submission" date="2023-08" db="EMBL/GenBank/DDBJ databases">
        <authorList>
            <person name="Messyasz A."/>
            <person name="Mannisto M.K."/>
            <person name="Kerkhof L.J."/>
            <person name="Haggblom M."/>
        </authorList>
    </citation>
    <scope>NUCLEOTIDE SEQUENCE</scope>
    <source>
        <strain evidence="10">M8UP39</strain>
    </source>
</reference>
<dbReference type="NCBIfam" id="TIGR03434">
    <property type="entry name" value="ADOP"/>
    <property type="match status" value="1"/>
</dbReference>
<evidence type="ECO:0000256" key="5">
    <source>
        <dbReference type="ARBA" id="ARBA00023136"/>
    </source>
</evidence>
<feature type="domain" description="ABC3 transporter permease C-terminal" evidence="8">
    <location>
        <begin position="359"/>
        <end position="479"/>
    </location>
</feature>
<evidence type="ECO:0000256" key="7">
    <source>
        <dbReference type="SAM" id="Phobius"/>
    </source>
</evidence>
<dbReference type="Pfam" id="PF12704">
    <property type="entry name" value="MacB_PCD"/>
    <property type="match status" value="2"/>
</dbReference>
<feature type="transmembrane region" description="Helical" evidence="7">
    <location>
        <begin position="353"/>
        <end position="378"/>
    </location>
</feature>
<dbReference type="GO" id="GO:0005886">
    <property type="term" value="C:plasma membrane"/>
    <property type="evidence" value="ECO:0007669"/>
    <property type="project" value="UniProtKB-SubCell"/>
</dbReference>
<dbReference type="InterPro" id="IPR025857">
    <property type="entry name" value="MacB_PCD"/>
</dbReference>
<comment type="subcellular location">
    <subcellularLocation>
        <location evidence="1">Cell membrane</location>
        <topology evidence="1">Multi-pass membrane protein</topology>
    </subcellularLocation>
</comment>
<dbReference type="EMBL" id="CP132938">
    <property type="protein sequence ID" value="XCB22756.1"/>
    <property type="molecule type" value="Genomic_DNA"/>
</dbReference>
<feature type="transmembrane region" description="Helical" evidence="7">
    <location>
        <begin position="404"/>
        <end position="431"/>
    </location>
</feature>
<dbReference type="InterPro" id="IPR047928">
    <property type="entry name" value="Perm_prefix_1"/>
</dbReference>
<dbReference type="GO" id="GO:0022857">
    <property type="term" value="F:transmembrane transporter activity"/>
    <property type="evidence" value="ECO:0007669"/>
    <property type="project" value="TreeGrafter"/>
</dbReference>
<evidence type="ECO:0000256" key="3">
    <source>
        <dbReference type="ARBA" id="ARBA00022692"/>
    </source>
</evidence>
<proteinExistence type="inferred from homology"/>
<evidence type="ECO:0000256" key="6">
    <source>
        <dbReference type="ARBA" id="ARBA00038076"/>
    </source>
</evidence>
<evidence type="ECO:0000313" key="10">
    <source>
        <dbReference type="EMBL" id="XCB22756.1"/>
    </source>
</evidence>
<dbReference type="KEGG" id="tgi:RBB81_02215"/>
<keyword evidence="5 7" id="KW-0472">Membrane</keyword>
<feature type="transmembrane region" description="Helical" evidence="7">
    <location>
        <begin position="765"/>
        <end position="788"/>
    </location>
</feature>
<gene>
    <name evidence="10" type="ORF">RBB81_02215</name>
</gene>
<feature type="transmembrane region" description="Helical" evidence="7">
    <location>
        <begin position="504"/>
        <end position="524"/>
    </location>
</feature>
<protein>
    <submittedName>
        <fullName evidence="10">ABC transporter permease</fullName>
    </submittedName>
</protein>
<feature type="domain" description="MacB-like periplasmic core" evidence="9">
    <location>
        <begin position="510"/>
        <end position="731"/>
    </location>
</feature>
<name>A0AAU7Z1S6_9BACT</name>
<evidence type="ECO:0000259" key="8">
    <source>
        <dbReference type="Pfam" id="PF02687"/>
    </source>
</evidence>
<evidence type="ECO:0000256" key="4">
    <source>
        <dbReference type="ARBA" id="ARBA00022989"/>
    </source>
</evidence>
<feature type="transmembrane region" description="Helical" evidence="7">
    <location>
        <begin position="851"/>
        <end position="870"/>
    </location>
</feature>
<feature type="domain" description="MacB-like periplasmic core" evidence="9">
    <location>
        <begin position="98"/>
        <end position="316"/>
    </location>
</feature>
<accession>A0AAU7Z1S6</accession>